<feature type="transmembrane region" description="Helical" evidence="1">
    <location>
        <begin position="41"/>
        <end position="59"/>
    </location>
</feature>
<dbReference type="EMBL" id="CP033540">
    <property type="protein sequence ID" value="AZC00120.1"/>
    <property type="molecule type" value="Genomic_DNA"/>
</dbReference>
<proteinExistence type="predicted"/>
<name>A0A3G6YJ08_ACIPI</name>
<evidence type="ECO:0000313" key="2">
    <source>
        <dbReference type="EMBL" id="AZC00120.1"/>
    </source>
</evidence>
<sequence>MTAKTLYAYTLQPVPYDVSEAEQRNAQLLIWRSTNKISTKIWAIMGVILALAILGLIFIKNYSTVFCWVAIVAVVLYYLGRKYGLEWYVKRKMNEFPVQEIKGIRLGVQPHGIVMRQQMGLQEGVGTIGWKNIYEWYNTPDFILVNFKVKDPKGQEQQGAYILPKRMDSKNFSFNTIRTHLKRICRGTKNLIILDFIKSLLMEVFLLS</sequence>
<organism evidence="2 3">
    <name type="scientific">Acinetobacter pittii</name>
    <name type="common">Acinetobacter genomosp. 3</name>
    <dbReference type="NCBI Taxonomy" id="48296"/>
    <lineage>
        <taxon>Bacteria</taxon>
        <taxon>Pseudomonadati</taxon>
        <taxon>Pseudomonadota</taxon>
        <taxon>Gammaproteobacteria</taxon>
        <taxon>Moraxellales</taxon>
        <taxon>Moraxellaceae</taxon>
        <taxon>Acinetobacter</taxon>
        <taxon>Acinetobacter calcoaceticus/baumannii complex</taxon>
    </lineage>
</organism>
<keyword evidence="1" id="KW-0472">Membrane</keyword>
<feature type="transmembrane region" description="Helical" evidence="1">
    <location>
        <begin position="65"/>
        <end position="84"/>
    </location>
</feature>
<evidence type="ECO:0000256" key="1">
    <source>
        <dbReference type="SAM" id="Phobius"/>
    </source>
</evidence>
<dbReference type="AlphaFoldDB" id="A0A3G6YJ08"/>
<evidence type="ECO:0000313" key="3">
    <source>
        <dbReference type="Proteomes" id="UP000254410"/>
    </source>
</evidence>
<keyword evidence="1" id="KW-1133">Transmembrane helix</keyword>
<reference evidence="2 3" key="1">
    <citation type="submission" date="2018-11" db="EMBL/GenBank/DDBJ databases">
        <authorList>
            <person name="Kuo S.-C."/>
            <person name="Chen F.-J."/>
            <person name="Liao Y.-C."/>
        </authorList>
    </citation>
    <scope>NUCLEOTIDE SEQUENCE [LARGE SCALE GENOMIC DNA]</scope>
    <source>
        <strain evidence="2 3">2014S06-099</strain>
    </source>
</reference>
<gene>
    <name evidence="2" type="ORF">DKE52_003610</name>
</gene>
<protein>
    <submittedName>
        <fullName evidence="2">SdpI family protein</fullName>
    </submittedName>
</protein>
<dbReference type="Proteomes" id="UP000254410">
    <property type="component" value="Chromosome"/>
</dbReference>
<keyword evidence="1" id="KW-0812">Transmembrane</keyword>
<accession>A0A3G6YJ08</accession>
<reference evidence="2 3" key="2">
    <citation type="submission" date="2018-12" db="EMBL/GenBank/DDBJ databases">
        <title>Molecular Epidemiology of Emerging Carbapenem-Resistance in Acinetobacter nosocomialis and Acinetobacter pittii in Taiwan, 2010-2014.</title>
        <authorList>
            <person name="Huang W.-C."/>
            <person name="Wang H.-Y."/>
            <person name="Lai J.-F."/>
            <person name="Lauderdale T.-L."/>
            <person name="Sytwu H.-K."/>
        </authorList>
    </citation>
    <scope>NUCLEOTIDE SEQUENCE [LARGE SCALE GENOMIC DNA]</scope>
    <source>
        <strain evidence="2 3">2014S06-099</strain>
    </source>
</reference>